<dbReference type="Proteomes" id="UP000473574">
    <property type="component" value="Unassembled WGS sequence"/>
</dbReference>
<keyword evidence="1" id="KW-1133">Transmembrane helix</keyword>
<comment type="caution">
    <text evidence="2">The sequence shown here is derived from an EMBL/GenBank/DDBJ whole genome shotgun (WGS) entry which is preliminary data.</text>
</comment>
<accession>A0A6M0SD75</accession>
<reference evidence="2 3" key="1">
    <citation type="journal article" date="2020" name="Microb. Ecol.">
        <title>Ecogenomics of the Marine Benthic Filamentous Cyanobacterium Adonisia.</title>
        <authorList>
            <person name="Walter J.M."/>
            <person name="Coutinho F.H."/>
            <person name="Leomil L."/>
            <person name="Hargreaves P.I."/>
            <person name="Campeao M.E."/>
            <person name="Vieira V.V."/>
            <person name="Silva B.S."/>
            <person name="Fistarol G.O."/>
            <person name="Salomon P.S."/>
            <person name="Sawabe T."/>
            <person name="Mino S."/>
            <person name="Hosokawa M."/>
            <person name="Miyashita H."/>
            <person name="Maruyama F."/>
            <person name="van Verk M.C."/>
            <person name="Dutilh B.E."/>
            <person name="Thompson C.C."/>
            <person name="Thompson F.L."/>
        </authorList>
    </citation>
    <scope>NUCLEOTIDE SEQUENCE [LARGE SCALE GENOMIC DNA]</scope>
    <source>
        <strain evidence="2 3">CCMR0082</strain>
    </source>
</reference>
<dbReference type="EMBL" id="QZCE01000002">
    <property type="protein sequence ID" value="NEZ65622.1"/>
    <property type="molecule type" value="Genomic_DNA"/>
</dbReference>
<dbReference type="AlphaFoldDB" id="A0A6M0SD75"/>
<keyword evidence="1" id="KW-0472">Membrane</keyword>
<keyword evidence="1" id="KW-0812">Transmembrane</keyword>
<name>A0A6M0SD75_9CYAN</name>
<gene>
    <name evidence="2" type="ORF">D0962_23175</name>
</gene>
<feature type="transmembrane region" description="Helical" evidence="1">
    <location>
        <begin position="46"/>
        <end position="71"/>
    </location>
</feature>
<evidence type="ECO:0000313" key="2">
    <source>
        <dbReference type="EMBL" id="NEZ65622.1"/>
    </source>
</evidence>
<organism evidence="2 3">
    <name type="scientific">Adonisia turfae CCMR0082</name>
    <dbReference type="NCBI Taxonomy" id="2304604"/>
    <lineage>
        <taxon>Bacteria</taxon>
        <taxon>Bacillati</taxon>
        <taxon>Cyanobacteriota</taxon>
        <taxon>Adonisia</taxon>
        <taxon>Adonisia turfae</taxon>
    </lineage>
</organism>
<sequence length="125" mass="13978">MQTPNILSIVKTSATEAQSFVTNTAAPSVQQWWADSGKEQAKAIALWLWAVAQTLAFIIVVSTVTIGICLFRIAQAIWQNRSAIKKEVCAYHFNVWAAIQHHATLFCDRYIWPIGDFAEVLIWGA</sequence>
<evidence type="ECO:0000313" key="3">
    <source>
        <dbReference type="Proteomes" id="UP000473574"/>
    </source>
</evidence>
<evidence type="ECO:0000256" key="1">
    <source>
        <dbReference type="SAM" id="Phobius"/>
    </source>
</evidence>
<protein>
    <submittedName>
        <fullName evidence="2">Uncharacterized protein</fullName>
    </submittedName>
</protein>
<proteinExistence type="predicted"/>
<dbReference type="RefSeq" id="WP_163666854.1">
    <property type="nucleotide sequence ID" value="NZ_QZCE01000002.1"/>
</dbReference>